<dbReference type="InterPro" id="IPR050312">
    <property type="entry name" value="IolE/XylAMocC-like"/>
</dbReference>
<dbReference type="InterPro" id="IPR013022">
    <property type="entry name" value="Xyl_isomerase-like_TIM-brl"/>
</dbReference>
<name>A0AAQ3GPG7_ANAHA</name>
<dbReference type="InterPro" id="IPR036237">
    <property type="entry name" value="Xyl_isomerase-like_sf"/>
</dbReference>
<protein>
    <submittedName>
        <fullName evidence="2">Sugar phosphate isomerase/epimerase family protein</fullName>
    </submittedName>
</protein>
<evidence type="ECO:0000313" key="2">
    <source>
        <dbReference type="EMBL" id="WMD15689.1"/>
    </source>
</evidence>
<keyword evidence="2" id="KW-0413">Isomerase</keyword>
<accession>A0AAQ3GPG7</accession>
<dbReference type="AlphaFoldDB" id="A0AAQ3GPG7"/>
<dbReference type="Gene3D" id="3.20.20.150">
    <property type="entry name" value="Divalent-metal-dependent TIM barrel enzymes"/>
    <property type="match status" value="1"/>
</dbReference>
<dbReference type="GO" id="GO:0016853">
    <property type="term" value="F:isomerase activity"/>
    <property type="evidence" value="ECO:0007669"/>
    <property type="project" value="UniProtKB-KW"/>
</dbReference>
<sequence length="277" mass="32483">MLKLGYNEATCMKKSSVEKDLELCEKYGYDYIELRLDMLKEYFKTHTVEDLQDYFATHNIKPFAFNSIEDINFCDEKQWEELKELFLFGCEVAQKIQNPYIIVVPTVREGMEKLTEQEVFEDSVKVLNELADLAEPYGVKLSFEPIGDRRWCCNSLRQAWEIVQAVNRDNVGLTVDCINFYMHDKCADLEYISKIPREKLFVFHINDCEDLPLRVLDHCDRIMPGKGCIPVQAIADQVKKTGYDEIASLELFRPEYWEMDPEEVIKMGAESCRRYLD</sequence>
<proteinExistence type="predicted"/>
<evidence type="ECO:0000259" key="1">
    <source>
        <dbReference type="Pfam" id="PF01261"/>
    </source>
</evidence>
<gene>
    <name evidence="2" type="ORF">RBI15_09905</name>
</gene>
<reference evidence="2" key="1">
    <citation type="submission" date="2023-08" db="EMBL/GenBank/DDBJ databases">
        <title>Complete Genome Sequences of butyrate producing Anaerostipes hadrus strains BA1 and GIF7 isolated from the terminal ileum of a healthy lean male.</title>
        <authorList>
            <person name="Low A."/>
            <person name="Sheludchenko M."/>
            <person name="Cheng H.E."/>
            <person name="Koh X.Q."/>
            <person name="Lee J."/>
        </authorList>
    </citation>
    <scope>NUCLEOTIDE SEQUENCE</scope>
    <source>
        <strain evidence="2">BA1</strain>
    </source>
</reference>
<dbReference type="SUPFAM" id="SSF51658">
    <property type="entry name" value="Xylose isomerase-like"/>
    <property type="match status" value="1"/>
</dbReference>
<dbReference type="EMBL" id="CP132968">
    <property type="protein sequence ID" value="WMD15689.1"/>
    <property type="molecule type" value="Genomic_DNA"/>
</dbReference>
<evidence type="ECO:0000313" key="3">
    <source>
        <dbReference type="Proteomes" id="UP001243496"/>
    </source>
</evidence>
<feature type="domain" description="Xylose isomerase-like TIM barrel" evidence="1">
    <location>
        <begin position="21"/>
        <end position="274"/>
    </location>
</feature>
<dbReference type="PANTHER" id="PTHR12110">
    <property type="entry name" value="HYDROXYPYRUVATE ISOMERASE"/>
    <property type="match status" value="1"/>
</dbReference>
<dbReference type="Pfam" id="PF01261">
    <property type="entry name" value="AP_endonuc_2"/>
    <property type="match status" value="1"/>
</dbReference>
<dbReference type="Proteomes" id="UP001243496">
    <property type="component" value="Chromosome"/>
</dbReference>
<dbReference type="PANTHER" id="PTHR12110:SF21">
    <property type="entry name" value="XYLOSE ISOMERASE-LIKE TIM BARREL DOMAIN-CONTAINING PROTEIN"/>
    <property type="match status" value="1"/>
</dbReference>
<organism evidence="2 3">
    <name type="scientific">Anaerostipes hadrus</name>
    <dbReference type="NCBI Taxonomy" id="649756"/>
    <lineage>
        <taxon>Bacteria</taxon>
        <taxon>Bacillati</taxon>
        <taxon>Bacillota</taxon>
        <taxon>Clostridia</taxon>
        <taxon>Lachnospirales</taxon>
        <taxon>Lachnospiraceae</taxon>
        <taxon>Anaerostipes</taxon>
    </lineage>
</organism>
<dbReference type="RefSeq" id="WP_306856293.1">
    <property type="nucleotide sequence ID" value="NZ_CP132968.1"/>
</dbReference>
<dbReference type="GeneID" id="92741705"/>